<dbReference type="RefSeq" id="WP_013920759.1">
    <property type="nucleotide sequence ID" value="NC_015690.1"/>
</dbReference>
<feature type="domain" description="YknX-like C-terminal permuted SH3-like" evidence="7">
    <location>
        <begin position="315"/>
        <end position="382"/>
    </location>
</feature>
<dbReference type="InterPro" id="IPR058639">
    <property type="entry name" value="BSH_YknX-like"/>
</dbReference>
<evidence type="ECO:0000313" key="9">
    <source>
        <dbReference type="EMBL" id="AEI45617.1"/>
    </source>
</evidence>
<dbReference type="PANTHER" id="PTHR32347">
    <property type="entry name" value="EFFLUX SYSTEM COMPONENT YKNX-RELATED"/>
    <property type="match status" value="1"/>
</dbReference>
<evidence type="ECO:0000256" key="4">
    <source>
        <dbReference type="SAM" id="Coils"/>
    </source>
</evidence>
<feature type="coiled-coil region" evidence="4">
    <location>
        <begin position="110"/>
        <end position="164"/>
    </location>
</feature>
<organism evidence="9 10">
    <name type="scientific">Paenibacillus mucilaginosus (strain KNP414)</name>
    <dbReference type="NCBI Taxonomy" id="1036673"/>
    <lineage>
        <taxon>Bacteria</taxon>
        <taxon>Bacillati</taxon>
        <taxon>Bacillota</taxon>
        <taxon>Bacilli</taxon>
        <taxon>Bacillales</taxon>
        <taxon>Paenibacillaceae</taxon>
        <taxon>Paenibacillus</taxon>
    </lineage>
</organism>
<comment type="subcellular location">
    <subcellularLocation>
        <location evidence="1">Cell envelope</location>
    </subcellularLocation>
</comment>
<dbReference type="PANTHER" id="PTHR32347:SF14">
    <property type="entry name" value="EFFLUX SYSTEM COMPONENT YKNX-RELATED"/>
    <property type="match status" value="1"/>
</dbReference>
<reference evidence="9 10" key="2">
    <citation type="journal article" date="2013" name="Genome Announc.">
        <title>Genome Sequence of Growth-Improving Paenibacillus mucilaginosus Strain KNP414.</title>
        <authorList>
            <person name="Lu J.J."/>
            <person name="Wang J.F."/>
            <person name="Hu X.F."/>
        </authorList>
    </citation>
    <scope>NUCLEOTIDE SEQUENCE [LARGE SCALE GENOMIC DNA]</scope>
    <source>
        <strain evidence="9 10">KNP414</strain>
    </source>
</reference>
<evidence type="ECO:0000313" key="10">
    <source>
        <dbReference type="Proteomes" id="UP000006620"/>
    </source>
</evidence>
<dbReference type="PATRIC" id="fig|1036673.3.peg.6629"/>
<dbReference type="GO" id="GO:0030313">
    <property type="term" value="C:cell envelope"/>
    <property type="evidence" value="ECO:0007669"/>
    <property type="project" value="UniProtKB-SubCell"/>
</dbReference>
<dbReference type="Pfam" id="PF25989">
    <property type="entry name" value="YknX_C"/>
    <property type="match status" value="1"/>
</dbReference>
<dbReference type="InterPro" id="IPR058637">
    <property type="entry name" value="YknX-like_C"/>
</dbReference>
<dbReference type="Gene3D" id="2.40.30.170">
    <property type="match status" value="1"/>
</dbReference>
<feature type="domain" description="YknX-like barrel-sandwich hybrid" evidence="6">
    <location>
        <begin position="63"/>
        <end position="219"/>
    </location>
</feature>
<dbReference type="AlphaFoldDB" id="F8FLZ1"/>
<dbReference type="InterPro" id="IPR058636">
    <property type="entry name" value="Beta-barrel_YknX"/>
</dbReference>
<dbReference type="Gene3D" id="2.40.420.20">
    <property type="match status" value="1"/>
</dbReference>
<dbReference type="EMBL" id="CP002869">
    <property type="protein sequence ID" value="AEI45617.1"/>
    <property type="molecule type" value="Genomic_DNA"/>
</dbReference>
<dbReference type="HOGENOM" id="CLU_018816_14_5_9"/>
<keyword evidence="5" id="KW-0812">Transmembrane</keyword>
<evidence type="ECO:0000256" key="1">
    <source>
        <dbReference type="ARBA" id="ARBA00004196"/>
    </source>
</evidence>
<dbReference type="InterPro" id="IPR006143">
    <property type="entry name" value="RND_pump_MFP"/>
</dbReference>
<evidence type="ECO:0000259" key="8">
    <source>
        <dbReference type="Pfam" id="PF25990"/>
    </source>
</evidence>
<dbReference type="Pfam" id="PF25990">
    <property type="entry name" value="Beta-barrel_YknX"/>
    <property type="match status" value="1"/>
</dbReference>
<feature type="domain" description="YknX-like beta-barrel" evidence="8">
    <location>
        <begin position="224"/>
        <end position="306"/>
    </location>
</feature>
<dbReference type="Pfam" id="PF25984">
    <property type="entry name" value="BSH_YknX"/>
    <property type="match status" value="1"/>
</dbReference>
<dbReference type="NCBIfam" id="TIGR01730">
    <property type="entry name" value="RND_mfp"/>
    <property type="match status" value="1"/>
</dbReference>
<dbReference type="Proteomes" id="UP000006620">
    <property type="component" value="Chromosome"/>
</dbReference>
<keyword evidence="5" id="KW-1133">Transmembrane helix</keyword>
<gene>
    <name evidence="9" type="ordered locus">KNP414_07107</name>
</gene>
<evidence type="ECO:0000256" key="5">
    <source>
        <dbReference type="SAM" id="Phobius"/>
    </source>
</evidence>
<keyword evidence="3 4" id="KW-0175">Coiled coil</keyword>
<evidence type="ECO:0000256" key="2">
    <source>
        <dbReference type="ARBA" id="ARBA00009477"/>
    </source>
</evidence>
<evidence type="ECO:0000256" key="3">
    <source>
        <dbReference type="ARBA" id="ARBA00023054"/>
    </source>
</evidence>
<dbReference type="GO" id="GO:0016020">
    <property type="term" value="C:membrane"/>
    <property type="evidence" value="ECO:0007669"/>
    <property type="project" value="InterPro"/>
</dbReference>
<sequence>MNKKWVVGLVFTGILSYFAFDLWSGWQKKHSAAPLTVTITKAHKEAMYDTLVASGSLVPQKEEKIYLDTAAGVFNSLLVHEGQQVTPGTPLFNYMDKETVQRQIELELTEKKLLLQLDEQKEKMLSMEQDFKKQSMTLTADSTIDQLVETFKQQKKQIERAIETASIGLEENKVQQESLAAKSEQLIIKSTIAGVIQKINYSQTTSPADTKNEPFIHIVSKEPFQIKGSITEFDHVLVKEGQDAIIKAKVIPGKTWRGKVTRVDHIPTSSLTDENTNKDSVTFYPFTVALEQMDDELKYGYHVTVEFQVHSKPEALVIPKEALIVKDAGEYVYIINANRLVLREVQTGLTNEKWVEIRNGLSEQEQVITTPSPDWFEGMEVVSHDTSP</sequence>
<dbReference type="GO" id="GO:0022857">
    <property type="term" value="F:transmembrane transporter activity"/>
    <property type="evidence" value="ECO:0007669"/>
    <property type="project" value="InterPro"/>
</dbReference>
<accession>F8FLZ1</accession>
<evidence type="ECO:0000259" key="7">
    <source>
        <dbReference type="Pfam" id="PF25989"/>
    </source>
</evidence>
<reference evidence="10" key="1">
    <citation type="submission" date="2011-06" db="EMBL/GenBank/DDBJ databases">
        <title>Complete genome sequence of Paenibacillus mucilaginosus KNP414.</title>
        <authorList>
            <person name="Wang J."/>
            <person name="Hu S."/>
            <person name="Hu X."/>
            <person name="Zhang B."/>
            <person name="Dong D."/>
            <person name="Zhang S."/>
            <person name="Zhao K."/>
            <person name="Wu D."/>
        </authorList>
    </citation>
    <scope>NUCLEOTIDE SEQUENCE [LARGE SCALE GENOMIC DNA]</scope>
    <source>
        <strain evidence="10">KNP414</strain>
    </source>
</reference>
<comment type="similarity">
    <text evidence="2">Belongs to the membrane fusion protein (MFP) (TC 8.A.1) family.</text>
</comment>
<proteinExistence type="inferred from homology"/>
<protein>
    <submittedName>
        <fullName evidence="9">Efflux transporter, RND family, MFP subunit</fullName>
    </submittedName>
</protein>
<keyword evidence="5" id="KW-0472">Membrane</keyword>
<dbReference type="InterPro" id="IPR050465">
    <property type="entry name" value="UPF0194_transport"/>
</dbReference>
<dbReference type="KEGG" id="pms:KNP414_07107"/>
<feature type="transmembrane region" description="Helical" evidence="5">
    <location>
        <begin position="6"/>
        <end position="23"/>
    </location>
</feature>
<name>F8FLZ1_PAEMK</name>
<evidence type="ECO:0000259" key="6">
    <source>
        <dbReference type="Pfam" id="PF25984"/>
    </source>
</evidence>